<protein>
    <submittedName>
        <fullName evidence="2">8224_t:CDS:1</fullName>
    </submittedName>
</protein>
<comment type="caution">
    <text evidence="2">The sequence shown here is derived from an EMBL/GenBank/DDBJ whole genome shotgun (WGS) entry which is preliminary data.</text>
</comment>
<dbReference type="EMBL" id="CAJVPQ010001700">
    <property type="protein sequence ID" value="CAG8565740.1"/>
    <property type="molecule type" value="Genomic_DNA"/>
</dbReference>
<name>A0A9N9BEM5_9GLOM</name>
<feature type="compositionally biased region" description="Basic and acidic residues" evidence="1">
    <location>
        <begin position="162"/>
        <end position="176"/>
    </location>
</feature>
<feature type="region of interest" description="Disordered" evidence="1">
    <location>
        <begin position="117"/>
        <end position="200"/>
    </location>
</feature>
<organism evidence="2 3">
    <name type="scientific">Funneliformis caledonium</name>
    <dbReference type="NCBI Taxonomy" id="1117310"/>
    <lineage>
        <taxon>Eukaryota</taxon>
        <taxon>Fungi</taxon>
        <taxon>Fungi incertae sedis</taxon>
        <taxon>Mucoromycota</taxon>
        <taxon>Glomeromycotina</taxon>
        <taxon>Glomeromycetes</taxon>
        <taxon>Glomerales</taxon>
        <taxon>Glomeraceae</taxon>
        <taxon>Funneliformis</taxon>
    </lineage>
</organism>
<gene>
    <name evidence="2" type="ORF">FCALED_LOCUS6836</name>
</gene>
<evidence type="ECO:0000313" key="2">
    <source>
        <dbReference type="EMBL" id="CAG8565740.1"/>
    </source>
</evidence>
<keyword evidence="3" id="KW-1185">Reference proteome</keyword>
<dbReference type="AlphaFoldDB" id="A0A9N9BEM5"/>
<sequence>MKVTGLIECHTPIGIQYKNLDKNIRAGIIRKFKKANPRFPDCIGDWALVNLMRENARRQDKKSLVNGEKHERMNQLTVEGEKRRRINQLIVNDEKHERSNQLIVNYEKRGRKYAQKKMTSTNHYSESHENSYGNVDDELDKTSKDHTHYSLSNPIPIYYHNTDSESSKDNVKENKMTDSISSQGSESEDYNLSLPDSDDKESKSLKKICISDFDKLTSQRTIGSCKAKSSKRSLKQTLMSGDLTYVYKNVIIYFIRKQAILLLDFYNYRESEIKLQQTVPHRSLRNKRSINDVDKSGKR</sequence>
<evidence type="ECO:0000313" key="3">
    <source>
        <dbReference type="Proteomes" id="UP000789570"/>
    </source>
</evidence>
<reference evidence="2" key="1">
    <citation type="submission" date="2021-06" db="EMBL/GenBank/DDBJ databases">
        <authorList>
            <person name="Kallberg Y."/>
            <person name="Tangrot J."/>
            <person name="Rosling A."/>
        </authorList>
    </citation>
    <scope>NUCLEOTIDE SEQUENCE</scope>
    <source>
        <strain evidence="2">UK204</strain>
    </source>
</reference>
<proteinExistence type="predicted"/>
<evidence type="ECO:0000256" key="1">
    <source>
        <dbReference type="SAM" id="MobiDB-lite"/>
    </source>
</evidence>
<accession>A0A9N9BEM5</accession>
<dbReference type="Proteomes" id="UP000789570">
    <property type="component" value="Unassembled WGS sequence"/>
</dbReference>